<evidence type="ECO:0000313" key="15">
    <source>
        <dbReference type="Proteomes" id="UP000193218"/>
    </source>
</evidence>
<dbReference type="InParanoid" id="A0A1Y1U8A1"/>
<evidence type="ECO:0000256" key="8">
    <source>
        <dbReference type="ARBA" id="ARBA00022840"/>
    </source>
</evidence>
<evidence type="ECO:0000256" key="5">
    <source>
        <dbReference type="ARBA" id="ARBA00022679"/>
    </source>
</evidence>
<dbReference type="FunCoup" id="A0A1Y1U8A1">
    <property type="interactions" value="274"/>
</dbReference>
<comment type="pathway">
    <text evidence="1">Carbohydrate metabolism; galactose metabolism.</text>
</comment>
<reference evidence="14 15" key="1">
    <citation type="submission" date="2017-03" db="EMBL/GenBank/DDBJ databases">
        <title>Widespread Adenine N6-methylation of Active Genes in Fungi.</title>
        <authorList>
            <consortium name="DOE Joint Genome Institute"/>
            <person name="Mondo S.J."/>
            <person name="Dannebaum R.O."/>
            <person name="Kuo R.C."/>
            <person name="Louie K.B."/>
            <person name="Bewick A.J."/>
            <person name="Labutti K."/>
            <person name="Haridas S."/>
            <person name="Kuo A."/>
            <person name="Salamov A."/>
            <person name="Ahrendt S.R."/>
            <person name="Lau R."/>
            <person name="Bowen B.P."/>
            <person name="Lipzen A."/>
            <person name="Sullivan W."/>
            <person name="Andreopoulos W.B."/>
            <person name="Clum A."/>
            <person name="Lindquist E."/>
            <person name="Daum C."/>
            <person name="Northen T.R."/>
            <person name="Ramamoorthy G."/>
            <person name="Schmitz R.J."/>
            <person name="Gryganskyi A."/>
            <person name="Culley D."/>
            <person name="Magnuson J."/>
            <person name="James T.Y."/>
            <person name="O'Malley M.A."/>
            <person name="Stajich J.E."/>
            <person name="Spatafora J.W."/>
            <person name="Visel A."/>
            <person name="Grigoriev I.V."/>
        </authorList>
    </citation>
    <scope>NUCLEOTIDE SEQUENCE [LARGE SCALE GENOMIC DNA]</scope>
    <source>
        <strain evidence="14 15">NRRL Y-17943</strain>
    </source>
</reference>
<keyword evidence="6" id="KW-0547">Nucleotide-binding</keyword>
<proteinExistence type="inferred from homology"/>
<dbReference type="SUPFAM" id="SSF54211">
    <property type="entry name" value="Ribosomal protein S5 domain 2-like"/>
    <property type="match status" value="1"/>
</dbReference>
<dbReference type="InterPro" id="IPR006206">
    <property type="entry name" value="Mevalonate/galactokinase"/>
</dbReference>
<keyword evidence="5" id="KW-0808">Transferase</keyword>
<dbReference type="PRINTS" id="PR00473">
    <property type="entry name" value="GALCTOKINASE"/>
</dbReference>
<keyword evidence="8" id="KW-0067">ATP-binding</keyword>
<comment type="catalytic activity">
    <reaction evidence="10">
        <text>alpha-D-galactose + ATP = alpha-D-galactose 1-phosphate + ADP + H(+)</text>
        <dbReference type="Rhea" id="RHEA:13553"/>
        <dbReference type="ChEBI" id="CHEBI:15378"/>
        <dbReference type="ChEBI" id="CHEBI:28061"/>
        <dbReference type="ChEBI" id="CHEBI:30616"/>
        <dbReference type="ChEBI" id="CHEBI:58336"/>
        <dbReference type="ChEBI" id="CHEBI:456216"/>
        <dbReference type="EC" id="2.7.1.6"/>
    </reaction>
    <physiologicalReaction direction="left-to-right" evidence="10">
        <dbReference type="Rhea" id="RHEA:13554"/>
    </physiologicalReaction>
</comment>
<dbReference type="PIRSF" id="PIRSF000530">
    <property type="entry name" value="Galactokinase"/>
    <property type="match status" value="1"/>
</dbReference>
<dbReference type="InterPro" id="IPR006204">
    <property type="entry name" value="GHMP_kinase_N_dom"/>
</dbReference>
<organism evidence="14 15">
    <name type="scientific">Kockovaella imperatae</name>
    <dbReference type="NCBI Taxonomy" id="4999"/>
    <lineage>
        <taxon>Eukaryota</taxon>
        <taxon>Fungi</taxon>
        <taxon>Dikarya</taxon>
        <taxon>Basidiomycota</taxon>
        <taxon>Agaricomycotina</taxon>
        <taxon>Tremellomycetes</taxon>
        <taxon>Tremellales</taxon>
        <taxon>Cuniculitremaceae</taxon>
        <taxon>Kockovaella</taxon>
    </lineage>
</organism>
<dbReference type="InterPro" id="IPR019539">
    <property type="entry name" value="GalKase_N"/>
</dbReference>
<keyword evidence="14" id="KW-0689">Ribosomal protein</keyword>
<dbReference type="Proteomes" id="UP000193218">
    <property type="component" value="Unassembled WGS sequence"/>
</dbReference>
<dbReference type="GO" id="GO:0005840">
    <property type="term" value="C:ribosome"/>
    <property type="evidence" value="ECO:0007669"/>
    <property type="project" value="UniProtKB-KW"/>
</dbReference>
<dbReference type="GO" id="GO:0005829">
    <property type="term" value="C:cytosol"/>
    <property type="evidence" value="ECO:0007669"/>
    <property type="project" value="TreeGrafter"/>
</dbReference>
<dbReference type="RefSeq" id="XP_021868073.1">
    <property type="nucleotide sequence ID" value="XM_022013842.1"/>
</dbReference>
<dbReference type="Gene3D" id="3.30.230.10">
    <property type="match status" value="1"/>
</dbReference>
<comment type="similarity">
    <text evidence="2">Belongs to the GHMP kinase family. GalK subfamily.</text>
</comment>
<dbReference type="GO" id="GO:0005524">
    <property type="term" value="F:ATP binding"/>
    <property type="evidence" value="ECO:0007669"/>
    <property type="project" value="UniProtKB-KW"/>
</dbReference>
<dbReference type="InterPro" id="IPR013750">
    <property type="entry name" value="GHMP_kinase_C_dom"/>
</dbReference>
<evidence type="ECO:0000256" key="2">
    <source>
        <dbReference type="ARBA" id="ARBA00006566"/>
    </source>
</evidence>
<dbReference type="GO" id="GO:0006012">
    <property type="term" value="P:galactose metabolic process"/>
    <property type="evidence" value="ECO:0007669"/>
    <property type="project" value="UniProtKB-UniPathway"/>
</dbReference>
<keyword evidence="15" id="KW-1185">Reference proteome</keyword>
<dbReference type="Pfam" id="PF00288">
    <property type="entry name" value="GHMP_kinases_N"/>
    <property type="match status" value="1"/>
</dbReference>
<evidence type="ECO:0000259" key="11">
    <source>
        <dbReference type="Pfam" id="PF00288"/>
    </source>
</evidence>
<protein>
    <recommendedName>
        <fullName evidence="4">Galactokinase</fullName>
        <ecNumber evidence="3">2.7.1.6</ecNumber>
    </recommendedName>
    <alternativeName>
        <fullName evidence="9">Galactose kinase</fullName>
    </alternativeName>
</protein>
<name>A0A1Y1U8A1_9TREE</name>
<gene>
    <name evidence="14" type="ORF">BD324DRAFT_595190</name>
</gene>
<evidence type="ECO:0000259" key="12">
    <source>
        <dbReference type="Pfam" id="PF08544"/>
    </source>
</evidence>
<dbReference type="PRINTS" id="PR00959">
    <property type="entry name" value="MEVGALKINASE"/>
</dbReference>
<dbReference type="Gene3D" id="3.30.70.3170">
    <property type="match status" value="1"/>
</dbReference>
<dbReference type="PANTHER" id="PTHR10457">
    <property type="entry name" value="MEVALONATE KINASE/GALACTOKINASE"/>
    <property type="match status" value="1"/>
</dbReference>
<feature type="domain" description="GHMP kinase N-terminal" evidence="11">
    <location>
        <begin position="148"/>
        <end position="227"/>
    </location>
</feature>
<dbReference type="Pfam" id="PF08544">
    <property type="entry name" value="GHMP_kinases_C"/>
    <property type="match status" value="1"/>
</dbReference>
<dbReference type="PROSITE" id="PS00627">
    <property type="entry name" value="GHMP_KINASES_ATP"/>
    <property type="match status" value="1"/>
</dbReference>
<feature type="domain" description="Galactokinase N-terminal" evidence="13">
    <location>
        <begin position="36"/>
        <end position="84"/>
    </location>
</feature>
<evidence type="ECO:0000256" key="6">
    <source>
        <dbReference type="ARBA" id="ARBA00022741"/>
    </source>
</evidence>
<keyword evidence="7" id="KW-0418">Kinase</keyword>
<accession>A0A1Y1U8A1</accession>
<keyword evidence="14" id="KW-0687">Ribonucleoprotein</keyword>
<dbReference type="InterPro" id="IPR020568">
    <property type="entry name" value="Ribosomal_Su5_D2-typ_SF"/>
</dbReference>
<sequence>MAESLPVPIFNDLSEIYPSREAVLREGQRWNDLSKSFKTAYGDEPAFIIRAPGRVNILGEHIDYSLFPVLPAAIEQDILMALRPRSGTKRVRLANVLLKFKATSFEMTHQPSERGWHVDFVSPKDGGGWDNYLKVALQEGLEEFFKSGVDRNGKEPIGMDLLVSGTVPPGSGLSSSAAFVVASSIVFLVANGLTEGVSKGDVVGMAMASEHRMGLRTGGMDQAASALCVSNAIIHLSFYPSLKPVPLPLPSSLAVCIINSVATHALTTGAPEQYNLRVVECIIATRLLCHAWGLDQTPRLKGKVGDEGRIWLREALDLWEGGKGLSEVELYEKALGEVDRVLGNGYKGTQGWTREDMLAASGMEEAAFRETFLEFLEIRATYFHLHRRLKHALEESLRVSKFSALCRSIEPSSSTSESDPILKQLGDLITQSHASCKDVYECTCDETDQLQQLCLAQGALGARQTGGGWGGAVIALLPVSQVEGFLKRIKGSYEAYKSLTEEGVEQAAFATLPGSGAGIYQIQGSTIS</sequence>
<dbReference type="UniPathway" id="UPA00214"/>
<dbReference type="GeneID" id="33555650"/>
<dbReference type="PANTHER" id="PTHR10457:SF7">
    <property type="entry name" value="GALACTOKINASE-RELATED"/>
    <property type="match status" value="1"/>
</dbReference>
<comment type="caution">
    <text evidence="14">The sequence shown here is derived from an EMBL/GenBank/DDBJ whole genome shotgun (WGS) entry which is preliminary data.</text>
</comment>
<dbReference type="STRING" id="4999.A0A1Y1U8A1"/>
<dbReference type="Gene3D" id="1.20.1440.340">
    <property type="match status" value="1"/>
</dbReference>
<dbReference type="OrthoDB" id="187738at2759"/>
<dbReference type="InterPro" id="IPR000705">
    <property type="entry name" value="Galactokinase"/>
</dbReference>
<dbReference type="EC" id="2.7.1.6" evidence="3"/>
<evidence type="ECO:0000259" key="13">
    <source>
        <dbReference type="Pfam" id="PF10509"/>
    </source>
</evidence>
<dbReference type="NCBIfam" id="TIGR00131">
    <property type="entry name" value="gal_kin"/>
    <property type="match status" value="1"/>
</dbReference>
<evidence type="ECO:0000256" key="9">
    <source>
        <dbReference type="ARBA" id="ARBA00029590"/>
    </source>
</evidence>
<evidence type="ECO:0000313" key="14">
    <source>
        <dbReference type="EMBL" id="ORX33774.1"/>
    </source>
</evidence>
<dbReference type="InterPro" id="IPR036554">
    <property type="entry name" value="GHMP_kinase_C_sf"/>
</dbReference>
<feature type="domain" description="GHMP kinase C-terminal" evidence="12">
    <location>
        <begin position="423"/>
        <end position="477"/>
    </location>
</feature>
<dbReference type="InterPro" id="IPR014721">
    <property type="entry name" value="Ribsml_uS5_D2-typ_fold_subgr"/>
</dbReference>
<evidence type="ECO:0000256" key="7">
    <source>
        <dbReference type="ARBA" id="ARBA00022777"/>
    </source>
</evidence>
<dbReference type="AlphaFoldDB" id="A0A1Y1U8A1"/>
<dbReference type="SUPFAM" id="SSF55060">
    <property type="entry name" value="GHMP Kinase, C-terminal domain"/>
    <property type="match status" value="1"/>
</dbReference>
<dbReference type="InterPro" id="IPR006203">
    <property type="entry name" value="GHMP_knse_ATP-bd_CS"/>
</dbReference>
<evidence type="ECO:0000256" key="10">
    <source>
        <dbReference type="ARBA" id="ARBA00049538"/>
    </source>
</evidence>
<dbReference type="GO" id="GO:0004335">
    <property type="term" value="F:galactokinase activity"/>
    <property type="evidence" value="ECO:0007669"/>
    <property type="project" value="UniProtKB-EC"/>
</dbReference>
<dbReference type="Pfam" id="PF10509">
    <property type="entry name" value="GalKase_gal_bdg"/>
    <property type="match status" value="1"/>
</dbReference>
<evidence type="ECO:0000256" key="3">
    <source>
        <dbReference type="ARBA" id="ARBA00012315"/>
    </source>
</evidence>
<dbReference type="EMBL" id="NBSH01000017">
    <property type="protein sequence ID" value="ORX33774.1"/>
    <property type="molecule type" value="Genomic_DNA"/>
</dbReference>
<evidence type="ECO:0000256" key="4">
    <source>
        <dbReference type="ARBA" id="ARBA00019487"/>
    </source>
</evidence>
<evidence type="ECO:0000256" key="1">
    <source>
        <dbReference type="ARBA" id="ARBA00004947"/>
    </source>
</evidence>